<dbReference type="EMBL" id="FOLX01000001">
    <property type="protein sequence ID" value="SFC83441.1"/>
    <property type="molecule type" value="Genomic_DNA"/>
</dbReference>
<dbReference type="OrthoDB" id="7876207at2"/>
<evidence type="ECO:0000256" key="1">
    <source>
        <dbReference type="SAM" id="Phobius"/>
    </source>
</evidence>
<keyword evidence="1" id="KW-0472">Membrane</keyword>
<keyword evidence="1" id="KW-1133">Transmembrane helix</keyword>
<evidence type="ECO:0000313" key="2">
    <source>
        <dbReference type="EMBL" id="SFC83441.1"/>
    </source>
</evidence>
<accession>A0A1I1MDE6</accession>
<keyword evidence="1" id="KW-0812">Transmembrane</keyword>
<keyword evidence="3" id="KW-1185">Reference proteome</keyword>
<name>A0A1I1MDE6_9RHOB</name>
<gene>
    <name evidence="2" type="ORF">SAMN05421762_2368</name>
</gene>
<organism evidence="2 3">
    <name type="scientific">Pseudooceanicola nitratireducens</name>
    <dbReference type="NCBI Taxonomy" id="517719"/>
    <lineage>
        <taxon>Bacteria</taxon>
        <taxon>Pseudomonadati</taxon>
        <taxon>Pseudomonadota</taxon>
        <taxon>Alphaproteobacteria</taxon>
        <taxon>Rhodobacterales</taxon>
        <taxon>Paracoccaceae</taxon>
        <taxon>Pseudooceanicola</taxon>
    </lineage>
</organism>
<evidence type="ECO:0000313" key="3">
    <source>
        <dbReference type="Proteomes" id="UP000231644"/>
    </source>
</evidence>
<proteinExistence type="predicted"/>
<sequence length="194" mass="22091">MTRFRPRPFALLRARLSAFADDSRGSVAVESIVLLPLVIWTYVAMFTFFDMLRMKSVNQKAAFTLADAYSRETEKINDTYVDSTFTLFQALTRVSSPGMRVSVISYDADTDKYTVRWSQIRGSGVASRLDDNNVNTLRTQLPGIVDGDEFILLETWNDYKVPFKIGLGDFKMKGHVFMNPRFADQLKWDDGTPS</sequence>
<feature type="transmembrane region" description="Helical" evidence="1">
    <location>
        <begin position="30"/>
        <end position="49"/>
    </location>
</feature>
<reference evidence="2 3" key="1">
    <citation type="submission" date="2016-10" db="EMBL/GenBank/DDBJ databases">
        <authorList>
            <person name="de Groot N.N."/>
        </authorList>
    </citation>
    <scope>NUCLEOTIDE SEQUENCE [LARGE SCALE GENOMIC DNA]</scope>
    <source>
        <strain evidence="2 3">DSM 29619</strain>
    </source>
</reference>
<dbReference type="STRING" id="517719.SAMN05421762_2368"/>
<dbReference type="Proteomes" id="UP000231644">
    <property type="component" value="Unassembled WGS sequence"/>
</dbReference>
<protein>
    <submittedName>
        <fullName evidence="2">Flp pilus assembly protein TadG</fullName>
    </submittedName>
</protein>
<dbReference type="RefSeq" id="WP_093447844.1">
    <property type="nucleotide sequence ID" value="NZ_BAABWI010000003.1"/>
</dbReference>
<dbReference type="AlphaFoldDB" id="A0A1I1MDE6"/>